<dbReference type="RefSeq" id="WP_055224246.1">
    <property type="nucleotide sequence ID" value="NZ_BLYL01000011.1"/>
</dbReference>
<dbReference type="Pfam" id="PF18975">
    <property type="entry name" value="DUF5711"/>
    <property type="match status" value="1"/>
</dbReference>
<evidence type="ECO:0000256" key="2">
    <source>
        <dbReference type="SAM" id="Phobius"/>
    </source>
</evidence>
<gene>
    <name evidence="3" type="ORF">COEU31_18710</name>
</gene>
<dbReference type="EMBL" id="BLYL01000011">
    <property type="protein sequence ID" value="GFO94825.1"/>
    <property type="molecule type" value="Genomic_DNA"/>
</dbReference>
<keyword evidence="2" id="KW-0472">Membrane</keyword>
<dbReference type="AlphaFoldDB" id="A0AAI9K504"/>
<reference evidence="3" key="1">
    <citation type="submission" date="2020-06" db="EMBL/GenBank/DDBJ databases">
        <title>Characterization of fructooligosaccharide metabolism and fructooligosaccharide-degrading enzymes in human commensal butyrate producers.</title>
        <authorList>
            <person name="Tanno H."/>
            <person name="Fujii T."/>
            <person name="Hirano K."/>
            <person name="Maeno S."/>
            <person name="Tonozuka T."/>
            <person name="Sakamoto M."/>
            <person name="Ohkuma M."/>
            <person name="Tochio T."/>
            <person name="Endo A."/>
        </authorList>
    </citation>
    <scope>NUCLEOTIDE SEQUENCE</scope>
    <source>
        <strain evidence="3">JCM 31265</strain>
    </source>
</reference>
<proteinExistence type="predicted"/>
<feature type="transmembrane region" description="Helical" evidence="2">
    <location>
        <begin position="59"/>
        <end position="79"/>
    </location>
</feature>
<evidence type="ECO:0000313" key="4">
    <source>
        <dbReference type="Proteomes" id="UP000660047"/>
    </source>
</evidence>
<feature type="compositionally biased region" description="Basic and acidic residues" evidence="1">
    <location>
        <begin position="9"/>
        <end position="25"/>
    </location>
</feature>
<accession>A0AAI9K504</accession>
<dbReference type="Proteomes" id="UP000660047">
    <property type="component" value="Unassembled WGS sequence"/>
</dbReference>
<evidence type="ECO:0000313" key="3">
    <source>
        <dbReference type="EMBL" id="GFO94825.1"/>
    </source>
</evidence>
<keyword evidence="2" id="KW-0812">Transmembrane</keyword>
<protein>
    <submittedName>
        <fullName evidence="3">Uncharacterized protein</fullName>
    </submittedName>
</protein>
<feature type="region of interest" description="Disordered" evidence="1">
    <location>
        <begin position="1"/>
        <end position="37"/>
    </location>
</feature>
<dbReference type="SUPFAM" id="SSF75011">
    <property type="entry name" value="3-carboxy-cis,cis-mucoante lactonizing enzyme"/>
    <property type="match status" value="1"/>
</dbReference>
<comment type="caution">
    <text evidence="3">The sequence shown here is derived from an EMBL/GenBank/DDBJ whole genome shotgun (WGS) entry which is preliminary data.</text>
</comment>
<evidence type="ECO:0000256" key="1">
    <source>
        <dbReference type="SAM" id="MobiDB-lite"/>
    </source>
</evidence>
<keyword evidence="2" id="KW-1133">Transmembrane helix</keyword>
<organism evidence="3 4">
    <name type="scientific">Coprococcus eutactus</name>
    <dbReference type="NCBI Taxonomy" id="33043"/>
    <lineage>
        <taxon>Bacteria</taxon>
        <taxon>Bacillati</taxon>
        <taxon>Bacillota</taxon>
        <taxon>Clostridia</taxon>
        <taxon>Lachnospirales</taxon>
        <taxon>Lachnospiraceae</taxon>
        <taxon>Coprococcus</taxon>
    </lineage>
</organism>
<name>A0AAI9K504_9FIRM</name>
<dbReference type="InterPro" id="IPR043765">
    <property type="entry name" value="DUF5711"/>
</dbReference>
<sequence length="429" mass="47839">MKFLTKNKKTADKEIAAGRDDEKQEVQNQTEDDMDEESLANGRDNVIEVKRTMGKKGKMLLAIAAIVVVLGLVTALLRYNAIKTYTQYDVVSATETSGDNIADYTVFAGNVLKVTKDGASYIDEKGVTKWDVSYAMKMPHAEVCGNYAIVADMNGKDVYVFNVDGEVSRQTLAYDISNVDIAEQGVYTLVLVGEDCNYINGYDKDSNTIYELKTTIDKSGYPMDIDISNDGQKLVTSYMKIQGTKVQSVIAMYNFSSVGQNENADRMMGSYTVDDALYPIVKFTDNDNIACFGNKDIRTYTMTEKPEERAVIDLGSREMQGVFYNSSCVGYIAVSDSASKAKYKIYIYDNKGALKAEVDYDNAFDKIYATEEEIIVTGDMDCSIIRFNGSMKFNYSFTKNLVNVVPDSNEEEYVVIFENETQTIALKGM</sequence>